<dbReference type="InterPro" id="IPR020846">
    <property type="entry name" value="MFS_dom"/>
</dbReference>
<dbReference type="InterPro" id="IPR011701">
    <property type="entry name" value="MFS"/>
</dbReference>
<sequence length="406" mass="42495">MPTPPPSRPSRAEIGNVLILAGSQSLFTITTITVMTLASVIGLRLSASPGLATLPIALMMFATVLTTLPASLLMRRIGRRAGFILGATAGGALGSALMLASVARPSFPLFCAGMFLIGIYQSFGMYYRFAAADVTRLEFRSRSISFVMTGGVVAAVLGPINARAPLGLIPAIPFGESFLVTLLVSLLAATLLLQLRVPTIESPREEAAIRPLAAVARHRGFVPAVLASTVSFSLMVLYMTVTPLGMQAQGFGMVDITIVVQSQVLSMFIPAFFTGVLINRIGLLPILWAGVALMSLAMLIGAVSATLSLYVASRIAFGVGWNFVFVGSAVLLSTTHAPAERGKVQGVNDLTMFIVATVGSIAAAGLLQKLGWNMLHLVSLLPVGLVGASLLWLRKGRGAAATITQV</sequence>
<dbReference type="PANTHER" id="PTHR23534:SF1">
    <property type="entry name" value="MAJOR FACILITATOR SUPERFAMILY PROTEIN"/>
    <property type="match status" value="1"/>
</dbReference>
<keyword evidence="3 4" id="KW-0472">Membrane</keyword>
<evidence type="ECO:0000259" key="5">
    <source>
        <dbReference type="PROSITE" id="PS50850"/>
    </source>
</evidence>
<feature type="transmembrane region" description="Helical" evidence="4">
    <location>
        <begin position="139"/>
        <end position="158"/>
    </location>
</feature>
<feature type="transmembrane region" description="Helical" evidence="4">
    <location>
        <begin position="53"/>
        <end position="74"/>
    </location>
</feature>
<dbReference type="Gene3D" id="1.20.1250.20">
    <property type="entry name" value="MFS general substrate transporter like domains"/>
    <property type="match status" value="2"/>
</dbReference>
<keyword evidence="2 4" id="KW-1133">Transmembrane helix</keyword>
<evidence type="ECO:0000256" key="3">
    <source>
        <dbReference type="ARBA" id="ARBA00023136"/>
    </source>
</evidence>
<feature type="transmembrane region" description="Helical" evidence="4">
    <location>
        <begin position="107"/>
        <end position="127"/>
    </location>
</feature>
<feature type="transmembrane region" description="Helical" evidence="4">
    <location>
        <begin position="81"/>
        <end position="101"/>
    </location>
</feature>
<feature type="transmembrane region" description="Helical" evidence="4">
    <location>
        <begin position="258"/>
        <end position="279"/>
    </location>
</feature>
<feature type="transmembrane region" description="Helical" evidence="4">
    <location>
        <begin position="220"/>
        <end position="238"/>
    </location>
</feature>
<evidence type="ECO:0000313" key="6">
    <source>
        <dbReference type="EMBL" id="PVY62654.1"/>
    </source>
</evidence>
<dbReference type="STRING" id="1231391.GCA_000308195_00771"/>
<reference evidence="6 7" key="1">
    <citation type="submission" date="2018-04" db="EMBL/GenBank/DDBJ databases">
        <title>Genomic Encyclopedia of Type Strains, Phase IV (KMG-IV): sequencing the most valuable type-strain genomes for metagenomic binning, comparative biology and taxonomic classification.</title>
        <authorList>
            <person name="Goeker M."/>
        </authorList>
    </citation>
    <scope>NUCLEOTIDE SEQUENCE [LARGE SCALE GENOMIC DNA]</scope>
    <source>
        <strain evidence="6 7">DSM 10065</strain>
    </source>
</reference>
<dbReference type="InterPro" id="IPR036259">
    <property type="entry name" value="MFS_trans_sf"/>
</dbReference>
<evidence type="ECO:0000256" key="1">
    <source>
        <dbReference type="ARBA" id="ARBA00022692"/>
    </source>
</evidence>
<feature type="transmembrane region" description="Helical" evidence="4">
    <location>
        <begin position="17"/>
        <end position="41"/>
    </location>
</feature>
<keyword evidence="7" id="KW-1185">Reference proteome</keyword>
<dbReference type="PANTHER" id="PTHR23534">
    <property type="entry name" value="MFS PERMEASE"/>
    <property type="match status" value="1"/>
</dbReference>
<dbReference type="Proteomes" id="UP000246145">
    <property type="component" value="Unassembled WGS sequence"/>
</dbReference>
<gene>
    <name evidence="6" type="ORF">C7440_2149</name>
</gene>
<name>A0A2U1CNY5_9BURK</name>
<feature type="transmembrane region" description="Helical" evidence="4">
    <location>
        <begin position="347"/>
        <end position="368"/>
    </location>
</feature>
<comment type="caution">
    <text evidence="6">The sequence shown here is derived from an EMBL/GenBank/DDBJ whole genome shotgun (WGS) entry which is preliminary data.</text>
</comment>
<feature type="domain" description="Major facilitator superfamily (MFS) profile" evidence="5">
    <location>
        <begin position="182"/>
        <end position="406"/>
    </location>
</feature>
<dbReference type="SUPFAM" id="SSF103473">
    <property type="entry name" value="MFS general substrate transporter"/>
    <property type="match status" value="1"/>
</dbReference>
<keyword evidence="1 4" id="KW-0812">Transmembrane</keyword>
<dbReference type="PROSITE" id="PS50850">
    <property type="entry name" value="MFS"/>
    <property type="match status" value="1"/>
</dbReference>
<feature type="transmembrane region" description="Helical" evidence="4">
    <location>
        <begin position="374"/>
        <end position="393"/>
    </location>
</feature>
<feature type="transmembrane region" description="Helical" evidence="4">
    <location>
        <begin position="178"/>
        <end position="199"/>
    </location>
</feature>
<feature type="transmembrane region" description="Helical" evidence="4">
    <location>
        <begin position="315"/>
        <end position="335"/>
    </location>
</feature>
<dbReference type="GO" id="GO:0022857">
    <property type="term" value="F:transmembrane transporter activity"/>
    <property type="evidence" value="ECO:0007669"/>
    <property type="project" value="InterPro"/>
</dbReference>
<accession>A0A2U1CNY5</accession>
<evidence type="ECO:0000256" key="2">
    <source>
        <dbReference type="ARBA" id="ARBA00022989"/>
    </source>
</evidence>
<dbReference type="Pfam" id="PF07690">
    <property type="entry name" value="MFS_1"/>
    <property type="match status" value="1"/>
</dbReference>
<evidence type="ECO:0000313" key="7">
    <source>
        <dbReference type="Proteomes" id="UP000246145"/>
    </source>
</evidence>
<protein>
    <submittedName>
        <fullName evidence="6">Putative MFS family arabinose efflux permease</fullName>
    </submittedName>
</protein>
<evidence type="ECO:0000256" key="4">
    <source>
        <dbReference type="SAM" id="Phobius"/>
    </source>
</evidence>
<proteinExistence type="predicted"/>
<dbReference type="AlphaFoldDB" id="A0A2U1CNY5"/>
<dbReference type="EMBL" id="QEKO01000002">
    <property type="protein sequence ID" value="PVY62654.1"/>
    <property type="molecule type" value="Genomic_DNA"/>
</dbReference>
<organism evidence="6 7">
    <name type="scientific">Pusillimonas noertemannii</name>
    <dbReference type="NCBI Taxonomy" id="305977"/>
    <lineage>
        <taxon>Bacteria</taxon>
        <taxon>Pseudomonadati</taxon>
        <taxon>Pseudomonadota</taxon>
        <taxon>Betaproteobacteria</taxon>
        <taxon>Burkholderiales</taxon>
        <taxon>Alcaligenaceae</taxon>
        <taxon>Pusillimonas</taxon>
    </lineage>
</organism>
<feature type="transmembrane region" description="Helical" evidence="4">
    <location>
        <begin position="286"/>
        <end position="309"/>
    </location>
</feature>
<dbReference type="RefSeq" id="WP_207775400.1">
    <property type="nucleotide sequence ID" value="NZ_JACCEX010000002.1"/>
</dbReference>